<gene>
    <name evidence="20" type="ORF">BDN70DRAFT_819814</name>
</gene>
<keyword evidence="21" id="KW-1185">Reference proteome</keyword>
<evidence type="ECO:0000256" key="1">
    <source>
        <dbReference type="ARBA" id="ARBA00004123"/>
    </source>
</evidence>
<evidence type="ECO:0000256" key="19">
    <source>
        <dbReference type="SAM" id="Coils"/>
    </source>
</evidence>
<evidence type="ECO:0000256" key="11">
    <source>
        <dbReference type="ARBA" id="ARBA00022838"/>
    </source>
</evidence>
<keyword evidence="9" id="KW-0498">Mitosis</keyword>
<evidence type="ECO:0000256" key="4">
    <source>
        <dbReference type="ARBA" id="ARBA00005366"/>
    </source>
</evidence>
<evidence type="ECO:0000256" key="15">
    <source>
        <dbReference type="ARBA" id="ARBA00023306"/>
    </source>
</evidence>
<keyword evidence="7" id="KW-0132">Cell division</keyword>
<dbReference type="PANTHER" id="PTHR28216:SF1">
    <property type="entry name" value="DASH COMPLEX SUBUNIT DUO1"/>
    <property type="match status" value="1"/>
</dbReference>
<keyword evidence="15" id="KW-0131">Cell cycle</keyword>
<dbReference type="Proteomes" id="UP000807469">
    <property type="component" value="Unassembled WGS sequence"/>
</dbReference>
<evidence type="ECO:0000256" key="12">
    <source>
        <dbReference type="ARBA" id="ARBA00023054"/>
    </source>
</evidence>
<keyword evidence="12 19" id="KW-0175">Coiled coil</keyword>
<feature type="coiled-coil region" evidence="19">
    <location>
        <begin position="124"/>
        <end position="179"/>
    </location>
</feature>
<evidence type="ECO:0000256" key="17">
    <source>
        <dbReference type="ARBA" id="ARBA00044152"/>
    </source>
</evidence>
<evidence type="ECO:0000256" key="8">
    <source>
        <dbReference type="ARBA" id="ARBA00022701"/>
    </source>
</evidence>
<sequence>MAIPRRDDGNTDLEIDSEGGEIDVEDMANVLESDDDDEETRIQALKRREEKLQSDIFILKKINSAFESFNDALQDTGSANQRIVTQLEQTDALLNKYINILSTSEDFARLVFDEQWRGAEADEEIIERERIEAAEKKRREAEAEAMRVQQELVRIEKEKQEAIQRKELARIEREKSERAIRGGIRGVRGTRASMRGVRGSTIPPRPSMCTESRVLLYHSSESLQVLHLVHHPAVFLGRGRHLGFHAHLGQYKIRLNNEMCRSGHHSPCLLFSLFVSCHLQLAQAGLNMQYFECISAKH</sequence>
<organism evidence="20 21">
    <name type="scientific">Pholiota conissans</name>
    <dbReference type="NCBI Taxonomy" id="109636"/>
    <lineage>
        <taxon>Eukaryota</taxon>
        <taxon>Fungi</taxon>
        <taxon>Dikarya</taxon>
        <taxon>Basidiomycota</taxon>
        <taxon>Agaricomycotina</taxon>
        <taxon>Agaricomycetes</taxon>
        <taxon>Agaricomycetidae</taxon>
        <taxon>Agaricales</taxon>
        <taxon>Agaricineae</taxon>
        <taxon>Strophariaceae</taxon>
        <taxon>Pholiota</taxon>
    </lineage>
</organism>
<evidence type="ECO:0000256" key="9">
    <source>
        <dbReference type="ARBA" id="ARBA00022776"/>
    </source>
</evidence>
<keyword evidence="6" id="KW-0963">Cytoplasm</keyword>
<comment type="caution">
    <text evidence="20">The sequence shown here is derived from an EMBL/GenBank/DDBJ whole genome shotgun (WGS) entry which is preliminary data.</text>
</comment>
<dbReference type="AlphaFoldDB" id="A0A9P6CSZ6"/>
<evidence type="ECO:0000256" key="7">
    <source>
        <dbReference type="ARBA" id="ARBA00022618"/>
    </source>
</evidence>
<evidence type="ECO:0000313" key="21">
    <source>
        <dbReference type="Proteomes" id="UP000807469"/>
    </source>
</evidence>
<name>A0A9P6CSZ6_9AGAR</name>
<keyword evidence="11" id="KW-0995">Kinetochore</keyword>
<evidence type="ECO:0000313" key="20">
    <source>
        <dbReference type="EMBL" id="KAF9471594.1"/>
    </source>
</evidence>
<dbReference type="GO" id="GO:0072686">
    <property type="term" value="C:mitotic spindle"/>
    <property type="evidence" value="ECO:0007669"/>
    <property type="project" value="InterPro"/>
</dbReference>
<evidence type="ECO:0000256" key="5">
    <source>
        <dbReference type="ARBA" id="ARBA00022454"/>
    </source>
</evidence>
<evidence type="ECO:0000256" key="10">
    <source>
        <dbReference type="ARBA" id="ARBA00022829"/>
    </source>
</evidence>
<keyword evidence="5" id="KW-0158">Chromosome</keyword>
<keyword evidence="10" id="KW-0159">Chromosome partition</keyword>
<dbReference type="OrthoDB" id="5599235at2759"/>
<keyword evidence="13" id="KW-0206">Cytoskeleton</keyword>
<evidence type="ECO:0000256" key="3">
    <source>
        <dbReference type="ARBA" id="ARBA00004629"/>
    </source>
</evidence>
<dbReference type="GO" id="GO:0051301">
    <property type="term" value="P:cell division"/>
    <property type="evidence" value="ECO:0007669"/>
    <property type="project" value="UniProtKB-KW"/>
</dbReference>
<dbReference type="GO" id="GO:0005874">
    <property type="term" value="C:microtubule"/>
    <property type="evidence" value="ECO:0007669"/>
    <property type="project" value="UniProtKB-KW"/>
</dbReference>
<feature type="coiled-coil region" evidence="19">
    <location>
        <begin position="28"/>
        <end position="55"/>
    </location>
</feature>
<dbReference type="InterPro" id="IPR013960">
    <property type="entry name" value="DASH_Duo1"/>
</dbReference>
<evidence type="ECO:0000256" key="14">
    <source>
        <dbReference type="ARBA" id="ARBA00023242"/>
    </source>
</evidence>
<comment type="similarity">
    <text evidence="4">Belongs to the DASH complex DUO1 family.</text>
</comment>
<accession>A0A9P6CSZ6</accession>
<comment type="subcellular location">
    <subcellularLocation>
        <location evidence="3">Chromosome</location>
        <location evidence="3">Centromere</location>
        <location evidence="3">Kinetochore</location>
    </subcellularLocation>
    <subcellularLocation>
        <location evidence="2">Cytoplasm</location>
        <location evidence="2">Cytoskeleton</location>
        <location evidence="2">Spindle</location>
    </subcellularLocation>
    <subcellularLocation>
        <location evidence="1">Nucleus</location>
    </subcellularLocation>
</comment>
<dbReference type="EMBL" id="MU155655">
    <property type="protein sequence ID" value="KAF9471594.1"/>
    <property type="molecule type" value="Genomic_DNA"/>
</dbReference>
<keyword evidence="14" id="KW-0539">Nucleus</keyword>
<evidence type="ECO:0000256" key="18">
    <source>
        <dbReference type="ARBA" id="ARBA00044358"/>
    </source>
</evidence>
<keyword evidence="16" id="KW-0137">Centromere</keyword>
<evidence type="ECO:0000256" key="13">
    <source>
        <dbReference type="ARBA" id="ARBA00023212"/>
    </source>
</evidence>
<evidence type="ECO:0000256" key="6">
    <source>
        <dbReference type="ARBA" id="ARBA00022490"/>
    </source>
</evidence>
<reference evidence="20" key="1">
    <citation type="submission" date="2020-11" db="EMBL/GenBank/DDBJ databases">
        <authorList>
            <consortium name="DOE Joint Genome Institute"/>
            <person name="Ahrendt S."/>
            <person name="Riley R."/>
            <person name="Andreopoulos W."/>
            <person name="Labutti K."/>
            <person name="Pangilinan J."/>
            <person name="Ruiz-Duenas F.J."/>
            <person name="Barrasa J.M."/>
            <person name="Sanchez-Garcia M."/>
            <person name="Camarero S."/>
            <person name="Miyauchi S."/>
            <person name="Serrano A."/>
            <person name="Linde D."/>
            <person name="Babiker R."/>
            <person name="Drula E."/>
            <person name="Ayuso-Fernandez I."/>
            <person name="Pacheco R."/>
            <person name="Padilla G."/>
            <person name="Ferreira P."/>
            <person name="Barriuso J."/>
            <person name="Kellner H."/>
            <person name="Castanera R."/>
            <person name="Alfaro M."/>
            <person name="Ramirez L."/>
            <person name="Pisabarro A.G."/>
            <person name="Kuo A."/>
            <person name="Tritt A."/>
            <person name="Lipzen A."/>
            <person name="He G."/>
            <person name="Yan M."/>
            <person name="Ng V."/>
            <person name="Cullen D."/>
            <person name="Martin F."/>
            <person name="Rosso M.-N."/>
            <person name="Henrissat B."/>
            <person name="Hibbett D."/>
            <person name="Martinez A.T."/>
            <person name="Grigoriev I.V."/>
        </authorList>
    </citation>
    <scope>NUCLEOTIDE SEQUENCE</scope>
    <source>
        <strain evidence="20">CIRM-BRFM 674</strain>
    </source>
</reference>
<keyword evidence="8" id="KW-0493">Microtubule</keyword>
<protein>
    <recommendedName>
        <fullName evidence="17">DASH complex subunit DUO1</fullName>
    </recommendedName>
    <alternativeName>
        <fullName evidence="18">Outer kinetochore protein DUO1</fullName>
    </alternativeName>
</protein>
<dbReference type="Pfam" id="PF08651">
    <property type="entry name" value="DASH_Duo1"/>
    <property type="match status" value="1"/>
</dbReference>
<evidence type="ECO:0000256" key="2">
    <source>
        <dbReference type="ARBA" id="ARBA00004186"/>
    </source>
</evidence>
<proteinExistence type="inferred from homology"/>
<dbReference type="GO" id="GO:0007059">
    <property type="term" value="P:chromosome segregation"/>
    <property type="evidence" value="ECO:0007669"/>
    <property type="project" value="UniProtKB-KW"/>
</dbReference>
<dbReference type="GO" id="GO:0042729">
    <property type="term" value="C:DASH complex"/>
    <property type="evidence" value="ECO:0007669"/>
    <property type="project" value="InterPro"/>
</dbReference>
<dbReference type="GO" id="GO:0000278">
    <property type="term" value="P:mitotic cell cycle"/>
    <property type="evidence" value="ECO:0007669"/>
    <property type="project" value="InterPro"/>
</dbReference>
<evidence type="ECO:0000256" key="16">
    <source>
        <dbReference type="ARBA" id="ARBA00023328"/>
    </source>
</evidence>
<dbReference type="PANTHER" id="PTHR28216">
    <property type="entry name" value="DASH COMPLEX SUBUNIT DUO1"/>
    <property type="match status" value="1"/>
</dbReference>